<gene>
    <name evidence="4" type="ORF">TGDOM2_272210</name>
</gene>
<accession>A0A086KFV7</accession>
<feature type="compositionally biased region" description="Basic and acidic residues" evidence="3">
    <location>
        <begin position="927"/>
        <end position="946"/>
    </location>
</feature>
<sequence length="946" mass="104528">MKGFPVSHGSSPLPPLLHCLVVFFILVAFKALFSPQADIYTPLLGATATILQKRVLLPTLSYPSRREAAACRAAGSLSRPKFGDSTNLNSFCPPARNPFLTAGKSSRKNPEHSCFWTFCPGFSPEKGDGNSTPECRREHIDNLVTKGAHSRNFPLHSPPLCGKFARHETTDYPCRFVNAVDFYSLEVHPNYCVPDNGTRLAAACAFPRTFVRGRLDFAPEHASGRVLPAFHCSISHLKHQQSSPQKMFFLDPLCWAPLHEKTDVHRHRLEVKHCGPGWPSFSRASSTLWTGKSLVVHRARAGEPERSEQEKGWQPEVQKENEKPRRRRRAWKARGQVPDQDLDGFVSKRRGNLPTVKANMAMKEKPPRLSSGLTSLLHVHQKLMTTRQPPSQQTNPFLDRSPWTVGYTKKATDLPQSASASSLPREDPSSESIANSTFLKAPTDLEMLASVSTHSAVSPALVAALQDARIRAQGANAPAYQPVPVGPAQIPVPDGGWGRLHVVGGRLGGRRLMMPRRGDVRPMMAKVKEALFSMLQRMGVLGCVGEQQLRVLDLFSGSGALSVEAFSRGAQWALLTDSSLDSCEAATVNMQYCGVAERSYIVRASVEELLLVPERYMRLPNQLVDQTRVMRTIRKLCKERVLEAPTLLENLRTSQGLSSSSSKSDSDSHVELGDGVSRDALTQPEHEPRVLAEVGSTSGGRLLERLVNEALITEKEFGREHTYGLVFLCPPYTKVVYKDLIQLLLDCCIVGDDAVIVVEYPKEIGCLPYLIRSEASSAALVGLRNRAYGRTCIAVYCKQKFFSVAELAHLQRSSPSPTCMHESLTTGENLKVASACGDENFPVSESHESNTNTAPSETAKQAQCYLTVPRRSGVHADRAALKNLLPVSSLWYGQQRPEEFVPLGMRRQQLVAEGWIEKKPAAGRRRTTPDKLRDDHDPEPGKTQLD</sequence>
<dbReference type="Proteomes" id="UP000028837">
    <property type="component" value="Unassembled WGS sequence"/>
</dbReference>
<evidence type="ECO:0000256" key="2">
    <source>
        <dbReference type="ARBA" id="ARBA00022679"/>
    </source>
</evidence>
<feature type="region of interest" description="Disordered" evidence="3">
    <location>
        <begin position="653"/>
        <end position="679"/>
    </location>
</feature>
<dbReference type="GO" id="GO:0031167">
    <property type="term" value="P:rRNA methylation"/>
    <property type="evidence" value="ECO:0007669"/>
    <property type="project" value="InterPro"/>
</dbReference>
<feature type="region of interest" description="Disordered" evidence="3">
    <location>
        <begin position="916"/>
        <end position="946"/>
    </location>
</feature>
<evidence type="ECO:0000313" key="5">
    <source>
        <dbReference type="Proteomes" id="UP000028837"/>
    </source>
</evidence>
<evidence type="ECO:0000256" key="3">
    <source>
        <dbReference type="SAM" id="MobiDB-lite"/>
    </source>
</evidence>
<dbReference type="OrthoDB" id="3548at2759"/>
<keyword evidence="1 4" id="KW-0489">Methyltransferase</keyword>
<dbReference type="PANTHER" id="PTHR43542">
    <property type="entry name" value="METHYLTRANSFERASE"/>
    <property type="match status" value="1"/>
</dbReference>
<keyword evidence="2 4" id="KW-0808">Transferase</keyword>
<dbReference type="Gene3D" id="3.40.50.150">
    <property type="entry name" value="Vaccinia Virus protein VP39"/>
    <property type="match status" value="2"/>
</dbReference>
<evidence type="ECO:0000313" key="4">
    <source>
        <dbReference type="EMBL" id="KFG43275.1"/>
    </source>
</evidence>
<organism evidence="4 5">
    <name type="scientific">Toxoplasma gondii GAB2-2007-GAL-DOM2</name>
    <dbReference type="NCBI Taxonomy" id="1130820"/>
    <lineage>
        <taxon>Eukaryota</taxon>
        <taxon>Sar</taxon>
        <taxon>Alveolata</taxon>
        <taxon>Apicomplexa</taxon>
        <taxon>Conoidasida</taxon>
        <taxon>Coccidia</taxon>
        <taxon>Eucoccidiorida</taxon>
        <taxon>Eimeriorina</taxon>
        <taxon>Sarcocystidae</taxon>
        <taxon>Toxoplasma</taxon>
    </lineage>
</organism>
<evidence type="ECO:0000256" key="1">
    <source>
        <dbReference type="ARBA" id="ARBA00022603"/>
    </source>
</evidence>
<dbReference type="VEuPathDB" id="ToxoDB:TGDOM2_272210"/>
<proteinExistence type="predicted"/>
<reference evidence="4 5" key="1">
    <citation type="submission" date="2014-02" db="EMBL/GenBank/DDBJ databases">
        <authorList>
            <person name="Sibley D."/>
            <person name="Venepally P."/>
            <person name="Karamycheva S."/>
            <person name="Hadjithomas M."/>
            <person name="Khan A."/>
            <person name="Brunk B."/>
            <person name="Roos D."/>
            <person name="Caler E."/>
            <person name="Lorenzi H."/>
        </authorList>
    </citation>
    <scope>NUCLEOTIDE SEQUENCE [LARGE SCALE GENOMIC DNA]</scope>
    <source>
        <strain evidence="4 5">GAB2-2007-GAL-DOM2</strain>
    </source>
</reference>
<dbReference type="AlphaFoldDB" id="A0A086KFV7"/>
<dbReference type="InterPro" id="IPR004398">
    <property type="entry name" value="RNA_MeTrfase_RsmD"/>
</dbReference>
<name>A0A086KFV7_TOXGO</name>
<comment type="caution">
    <text evidence="4">The sequence shown here is derived from an EMBL/GenBank/DDBJ whole genome shotgun (WGS) entry which is preliminary data.</text>
</comment>
<dbReference type="EMBL" id="AHZU02000536">
    <property type="protein sequence ID" value="KFG43275.1"/>
    <property type="molecule type" value="Genomic_DNA"/>
</dbReference>
<dbReference type="InterPro" id="IPR029063">
    <property type="entry name" value="SAM-dependent_MTases_sf"/>
</dbReference>
<protein>
    <submittedName>
        <fullName evidence="4">Putative methyltransferase</fullName>
    </submittedName>
</protein>
<dbReference type="PANTHER" id="PTHR43542:SF1">
    <property type="entry name" value="METHYLTRANSFERASE"/>
    <property type="match status" value="1"/>
</dbReference>
<dbReference type="SUPFAM" id="SSF53335">
    <property type="entry name" value="S-adenosyl-L-methionine-dependent methyltransferases"/>
    <property type="match status" value="1"/>
</dbReference>
<feature type="region of interest" description="Disordered" evidence="3">
    <location>
        <begin position="411"/>
        <end position="431"/>
    </location>
</feature>
<dbReference type="Pfam" id="PF03602">
    <property type="entry name" value="Cons_hypoth95"/>
    <property type="match status" value="1"/>
</dbReference>
<feature type="region of interest" description="Disordered" evidence="3">
    <location>
        <begin position="300"/>
        <end position="347"/>
    </location>
</feature>
<feature type="compositionally biased region" description="Basic and acidic residues" evidence="3">
    <location>
        <begin position="300"/>
        <end position="323"/>
    </location>
</feature>
<dbReference type="GO" id="GO:0008168">
    <property type="term" value="F:methyltransferase activity"/>
    <property type="evidence" value="ECO:0007669"/>
    <property type="project" value="UniProtKB-KW"/>
</dbReference>